<evidence type="ECO:0008006" key="4">
    <source>
        <dbReference type="Google" id="ProtNLM"/>
    </source>
</evidence>
<dbReference type="RefSeq" id="WP_163645366.1">
    <property type="nucleotide sequence ID" value="NZ_LQOQ01000013.1"/>
</dbReference>
<organism evidence="2 3">
    <name type="scientific">Mycolicibacterium confluentis</name>
    <dbReference type="NCBI Taxonomy" id="28047"/>
    <lineage>
        <taxon>Bacteria</taxon>
        <taxon>Bacillati</taxon>
        <taxon>Actinomycetota</taxon>
        <taxon>Actinomycetes</taxon>
        <taxon>Mycobacteriales</taxon>
        <taxon>Mycobacteriaceae</taxon>
        <taxon>Mycolicibacterium</taxon>
    </lineage>
</organism>
<dbReference type="AlphaFoldDB" id="A0A7I7XX27"/>
<keyword evidence="3" id="KW-1185">Reference proteome</keyword>
<keyword evidence="1" id="KW-0732">Signal</keyword>
<name>A0A7I7XX27_9MYCO</name>
<feature type="signal peptide" evidence="1">
    <location>
        <begin position="1"/>
        <end position="28"/>
    </location>
</feature>
<reference evidence="2" key="2">
    <citation type="submission" date="2020-02" db="EMBL/GenBank/DDBJ databases">
        <authorList>
            <person name="Matsumoto Y."/>
            <person name="Motooka D."/>
            <person name="Nakamura S."/>
        </authorList>
    </citation>
    <scope>NUCLEOTIDE SEQUENCE</scope>
    <source>
        <strain evidence="2">JCM 13671</strain>
    </source>
</reference>
<dbReference type="EMBL" id="AP022612">
    <property type="protein sequence ID" value="BBZ33543.1"/>
    <property type="molecule type" value="Genomic_DNA"/>
</dbReference>
<feature type="chain" id="PRO_5029512842" description="Secreted protein" evidence="1">
    <location>
        <begin position="29"/>
        <end position="138"/>
    </location>
</feature>
<proteinExistence type="predicted"/>
<evidence type="ECO:0000313" key="3">
    <source>
        <dbReference type="Proteomes" id="UP000466931"/>
    </source>
</evidence>
<sequence>MFRRMGQTAAVITGVLGTAAGFVAVASAAPEADPVLCQYEMSGPRVVDVSGTPMVNASLKPTACNGTAEPTAMQVCVSVEGSSTAGKCAELPGYGTAQVYLSPFVPGKTYTVRGRGCANQAQPPLYFCSTFGPTSATL</sequence>
<protein>
    <recommendedName>
        <fullName evidence="4">Secreted protein</fullName>
    </recommendedName>
</protein>
<accession>A0A7I7XX27</accession>
<reference evidence="2" key="1">
    <citation type="journal article" date="2019" name="Emerg. Microbes Infect.">
        <title>Comprehensive subspecies identification of 175 nontuberculous mycobacteria species based on 7547 genomic profiles.</title>
        <authorList>
            <person name="Matsumoto Y."/>
            <person name="Kinjo T."/>
            <person name="Motooka D."/>
            <person name="Nabeya D."/>
            <person name="Jung N."/>
            <person name="Uechi K."/>
            <person name="Horii T."/>
            <person name="Iida T."/>
            <person name="Fujita J."/>
            <person name="Nakamura S."/>
        </authorList>
    </citation>
    <scope>NUCLEOTIDE SEQUENCE [LARGE SCALE GENOMIC DNA]</scope>
    <source>
        <strain evidence="2">JCM 13671</strain>
    </source>
</reference>
<evidence type="ECO:0000256" key="1">
    <source>
        <dbReference type="SAM" id="SignalP"/>
    </source>
</evidence>
<gene>
    <name evidence="2" type="ORF">MCNF_21480</name>
</gene>
<evidence type="ECO:0000313" key="2">
    <source>
        <dbReference type="EMBL" id="BBZ33543.1"/>
    </source>
</evidence>
<dbReference type="Proteomes" id="UP000466931">
    <property type="component" value="Chromosome"/>
</dbReference>